<keyword evidence="4" id="KW-0997">Cell inner membrane</keyword>
<gene>
    <name evidence="9" type="ORF">ASAP_0573</name>
</gene>
<feature type="transmembrane region" description="Helical" evidence="8">
    <location>
        <begin position="167"/>
        <end position="190"/>
    </location>
</feature>
<dbReference type="RefSeq" id="WP_035443963.1">
    <property type="nucleotide sequence ID" value="NZ_CBLX010000004.1"/>
</dbReference>
<evidence type="ECO:0000256" key="1">
    <source>
        <dbReference type="ARBA" id="ARBA00004651"/>
    </source>
</evidence>
<dbReference type="eggNOG" id="COG1172">
    <property type="taxonomic scope" value="Bacteria"/>
</dbReference>
<name>A0A060QD51_9PROT</name>
<evidence type="ECO:0000256" key="2">
    <source>
        <dbReference type="ARBA" id="ARBA00022448"/>
    </source>
</evidence>
<feature type="transmembrane region" description="Helical" evidence="8">
    <location>
        <begin position="255"/>
        <end position="286"/>
    </location>
</feature>
<protein>
    <submittedName>
        <fullName evidence="9">Sugar ABC transporter permease protein</fullName>
    </submittedName>
</protein>
<reference evidence="9 10" key="2">
    <citation type="journal article" date="2014" name="PLoS ONE">
        <title>Evolution of mitochondria reconstructed from the energy metabolism of living bacteria.</title>
        <authorList>
            <person name="Degli Esposti M."/>
            <person name="Chouaia B."/>
            <person name="Comandatore F."/>
            <person name="Crotti E."/>
            <person name="Sassera D."/>
            <person name="Lievens P.M."/>
            <person name="Daffonchio D."/>
            <person name="Bandi C."/>
        </authorList>
    </citation>
    <scope>NUCLEOTIDE SEQUENCE [LARGE SCALE GENOMIC DNA]</scope>
    <source>
        <strain evidence="9 10">SF2.1</strain>
    </source>
</reference>
<comment type="caution">
    <text evidence="9">The sequence shown here is derived from an EMBL/GenBank/DDBJ whole genome shotgun (WGS) entry which is preliminary data.</text>
</comment>
<dbReference type="AlphaFoldDB" id="A0A060QD51"/>
<dbReference type="Pfam" id="PF02653">
    <property type="entry name" value="BPD_transp_2"/>
    <property type="match status" value="1"/>
</dbReference>
<evidence type="ECO:0000256" key="8">
    <source>
        <dbReference type="SAM" id="Phobius"/>
    </source>
</evidence>
<accession>A0A060QD51</accession>
<reference evidence="9 10" key="1">
    <citation type="journal article" date="2014" name="Genome Biol. Evol.">
        <title>Acetic acid bacteria genomes reveal functional traits for adaptation to life in insect guts.</title>
        <authorList>
            <person name="Chouaia B."/>
            <person name="Gaiarsa S."/>
            <person name="Crotti E."/>
            <person name="Comandatore F."/>
            <person name="Degli Esposti M."/>
            <person name="Ricci I."/>
            <person name="Alma A."/>
            <person name="Favia G."/>
            <person name="Bandi C."/>
            <person name="Daffonchio D."/>
        </authorList>
    </citation>
    <scope>NUCLEOTIDE SEQUENCE [LARGE SCALE GENOMIC DNA]</scope>
    <source>
        <strain evidence="9 10">SF2.1</strain>
    </source>
</reference>
<feature type="transmembrane region" description="Helical" evidence="8">
    <location>
        <begin position="128"/>
        <end position="147"/>
    </location>
</feature>
<evidence type="ECO:0000313" key="9">
    <source>
        <dbReference type="EMBL" id="CDG38618.1"/>
    </source>
</evidence>
<organism evidence="9 10">
    <name type="scientific">Asaia bogorensis</name>
    <dbReference type="NCBI Taxonomy" id="91915"/>
    <lineage>
        <taxon>Bacteria</taxon>
        <taxon>Pseudomonadati</taxon>
        <taxon>Pseudomonadota</taxon>
        <taxon>Alphaproteobacteria</taxon>
        <taxon>Acetobacterales</taxon>
        <taxon>Acetobacteraceae</taxon>
        <taxon>Asaia</taxon>
    </lineage>
</organism>
<feature type="transmembrane region" description="Helical" evidence="8">
    <location>
        <begin position="93"/>
        <end position="116"/>
    </location>
</feature>
<dbReference type="PANTHER" id="PTHR32196">
    <property type="entry name" value="ABC TRANSPORTER PERMEASE PROTEIN YPHD-RELATED-RELATED"/>
    <property type="match status" value="1"/>
</dbReference>
<keyword evidence="3" id="KW-1003">Cell membrane</keyword>
<evidence type="ECO:0000256" key="7">
    <source>
        <dbReference type="ARBA" id="ARBA00023136"/>
    </source>
</evidence>
<evidence type="ECO:0000313" key="10">
    <source>
        <dbReference type="Proteomes" id="UP000027583"/>
    </source>
</evidence>
<feature type="transmembrane region" description="Helical" evidence="8">
    <location>
        <begin position="217"/>
        <end position="235"/>
    </location>
</feature>
<dbReference type="PANTHER" id="PTHR32196:SF21">
    <property type="entry name" value="ABC TRANSPORTER PERMEASE PROTEIN YPHD-RELATED"/>
    <property type="match status" value="1"/>
</dbReference>
<evidence type="ECO:0000256" key="5">
    <source>
        <dbReference type="ARBA" id="ARBA00022692"/>
    </source>
</evidence>
<keyword evidence="6 8" id="KW-1133">Transmembrane helix</keyword>
<feature type="transmembrane region" description="Helical" evidence="8">
    <location>
        <begin position="12"/>
        <end position="34"/>
    </location>
</feature>
<dbReference type="Proteomes" id="UP000027583">
    <property type="component" value="Unassembled WGS sequence"/>
</dbReference>
<evidence type="ECO:0000256" key="3">
    <source>
        <dbReference type="ARBA" id="ARBA00022475"/>
    </source>
</evidence>
<keyword evidence="5 8" id="KW-0812">Transmembrane</keyword>
<evidence type="ECO:0000256" key="6">
    <source>
        <dbReference type="ARBA" id="ARBA00022989"/>
    </source>
</evidence>
<dbReference type="GO" id="GO:0022857">
    <property type="term" value="F:transmembrane transporter activity"/>
    <property type="evidence" value="ECO:0007669"/>
    <property type="project" value="InterPro"/>
</dbReference>
<dbReference type="GO" id="GO:0005886">
    <property type="term" value="C:plasma membrane"/>
    <property type="evidence" value="ECO:0007669"/>
    <property type="project" value="UniProtKB-SubCell"/>
</dbReference>
<evidence type="ECO:0000256" key="4">
    <source>
        <dbReference type="ARBA" id="ARBA00022519"/>
    </source>
</evidence>
<dbReference type="CDD" id="cd06579">
    <property type="entry name" value="TM_PBP1_transp_AraH_like"/>
    <property type="match status" value="1"/>
</dbReference>
<dbReference type="EMBL" id="CBLX010000004">
    <property type="protein sequence ID" value="CDG38618.1"/>
    <property type="molecule type" value="Genomic_DNA"/>
</dbReference>
<keyword evidence="7 8" id="KW-0472">Membrane</keyword>
<keyword evidence="2" id="KW-0813">Transport</keyword>
<dbReference type="InterPro" id="IPR001851">
    <property type="entry name" value="ABC_transp_permease"/>
</dbReference>
<proteinExistence type="predicted"/>
<dbReference type="GeneID" id="78225546"/>
<comment type="subcellular location">
    <subcellularLocation>
        <location evidence="1">Cell membrane</location>
        <topology evidence="1">Multi-pass membrane protein</topology>
    </subcellularLocation>
</comment>
<sequence length="339" mass="35783">MPDFATLRSRPEFWLAGVIVIFGAALSLLTPSFLSLSNVVDLTESYAVQAIMATGLFVVLIAGGIDISFAATASVAQYVAALLATRYGLSPFLVIPAGLVVGTGLGFLNAALIHYARVNSIIITIATMNVYFALLMYATGGHSIYNLPDWWSERVTFLQFETSGGDLIRITLPIVVMMVSLLLCWVLLTLSRTGRQLYAMGGNAEAARRIGLNISKLQFFAYGFAGFMAALAGLVQANRVGEAVPNALYGTELSVLSAAVLGGASLLGGVGTIGGITLGILLLAIIQNGLNLLDISPYCFEIITGAIILASTTLTALSVQSRKRSRLVEEAPMGEQAHV</sequence>
<feature type="transmembrane region" description="Helical" evidence="8">
    <location>
        <begin position="298"/>
        <end position="319"/>
    </location>
</feature>